<evidence type="ECO:0000313" key="1">
    <source>
        <dbReference type="EnsemblMetazoa" id="OVOC825.1"/>
    </source>
</evidence>
<dbReference type="EnsemblMetazoa" id="OVOC825.1">
    <property type="protein sequence ID" value="OVOC825.1"/>
    <property type="gene ID" value="WBGene00237634"/>
</dbReference>
<name>A0A8R1Y1H0_ONCVO</name>
<dbReference type="AlphaFoldDB" id="A0A8R1Y1H0"/>
<reference evidence="1" key="2">
    <citation type="submission" date="2022-06" db="UniProtKB">
        <authorList>
            <consortium name="EnsemblMetazoa"/>
        </authorList>
    </citation>
    <scope>IDENTIFICATION</scope>
</reference>
<dbReference type="EMBL" id="CMVM020000023">
    <property type="status" value="NOT_ANNOTATED_CDS"/>
    <property type="molecule type" value="Genomic_DNA"/>
</dbReference>
<sequence length="89" mass="9779">MWEGSGCLVYTWCCPAPVLVPVVLCPCIYLSCPVSSITDVFINVLDVDLIITCRSQAKVYLSTFLQQITELSIATLLWLSSCMSKLLAS</sequence>
<dbReference type="Proteomes" id="UP000024404">
    <property type="component" value="Unassembled WGS sequence"/>
</dbReference>
<organism evidence="1 2">
    <name type="scientific">Onchocerca volvulus</name>
    <dbReference type="NCBI Taxonomy" id="6282"/>
    <lineage>
        <taxon>Eukaryota</taxon>
        <taxon>Metazoa</taxon>
        <taxon>Ecdysozoa</taxon>
        <taxon>Nematoda</taxon>
        <taxon>Chromadorea</taxon>
        <taxon>Rhabditida</taxon>
        <taxon>Spirurina</taxon>
        <taxon>Spiruromorpha</taxon>
        <taxon>Filarioidea</taxon>
        <taxon>Onchocercidae</taxon>
        <taxon>Onchocerca</taxon>
    </lineage>
</organism>
<accession>A0A8R1Y1H0</accession>
<reference evidence="2" key="1">
    <citation type="submission" date="2013-10" db="EMBL/GenBank/DDBJ databases">
        <title>Genome sequencing of Onchocerca volvulus.</title>
        <authorList>
            <person name="Cotton J."/>
            <person name="Tsai J."/>
            <person name="Stanley E."/>
            <person name="Tracey A."/>
            <person name="Holroyd N."/>
            <person name="Lustigman S."/>
            <person name="Berriman M."/>
        </authorList>
    </citation>
    <scope>NUCLEOTIDE SEQUENCE</scope>
</reference>
<evidence type="ECO:0000313" key="2">
    <source>
        <dbReference type="Proteomes" id="UP000024404"/>
    </source>
</evidence>
<proteinExistence type="predicted"/>
<keyword evidence="2" id="KW-1185">Reference proteome</keyword>
<protein>
    <submittedName>
        <fullName evidence="1">Uncharacterized protein</fullName>
    </submittedName>
</protein>